<evidence type="ECO:0000313" key="9">
    <source>
        <dbReference type="Proteomes" id="UP001579974"/>
    </source>
</evidence>
<comment type="caution">
    <text evidence="8">The sequence shown here is derived from an EMBL/GenBank/DDBJ whole genome shotgun (WGS) entry which is preliminary data.</text>
</comment>
<dbReference type="RefSeq" id="WP_275476181.1">
    <property type="nucleotide sequence ID" value="NZ_CP162940.1"/>
</dbReference>
<keyword evidence="2" id="KW-0813">Transport</keyword>
<feature type="transmembrane region" description="Helical" evidence="6">
    <location>
        <begin position="378"/>
        <end position="399"/>
    </location>
</feature>
<keyword evidence="4 6" id="KW-1133">Transmembrane helix</keyword>
<feature type="transmembrane region" description="Helical" evidence="6">
    <location>
        <begin position="284"/>
        <end position="304"/>
    </location>
</feature>
<evidence type="ECO:0000256" key="4">
    <source>
        <dbReference type="ARBA" id="ARBA00022989"/>
    </source>
</evidence>
<dbReference type="Proteomes" id="UP001579974">
    <property type="component" value="Unassembled WGS sequence"/>
</dbReference>
<feature type="transmembrane region" description="Helical" evidence="6">
    <location>
        <begin position="27"/>
        <end position="49"/>
    </location>
</feature>
<name>A0ABV5ACN2_9BACL</name>
<feature type="transmembrane region" description="Helical" evidence="6">
    <location>
        <begin position="158"/>
        <end position="181"/>
    </location>
</feature>
<reference evidence="8 9" key="1">
    <citation type="journal article" date="2024" name="Int. J. Mol. Sci.">
        <title>Exploration of Alicyclobacillus spp. Genome in Search of Antibiotic Resistance.</title>
        <authorList>
            <person name="Bucka-Kolendo J."/>
            <person name="Kiousi D.E."/>
            <person name="Dekowska A."/>
            <person name="Mikolajczuk-Szczyrba A."/>
            <person name="Karadedos D.M."/>
            <person name="Michael P."/>
            <person name="Galanis A."/>
            <person name="Sokolowska B."/>
        </authorList>
    </citation>
    <scope>NUCLEOTIDE SEQUENCE [LARGE SCALE GENOMIC DNA]</scope>
    <source>
        <strain evidence="8 9">KKP 3000</strain>
    </source>
</reference>
<feature type="domain" description="Major facilitator superfamily (MFS) profile" evidence="7">
    <location>
        <begin position="30"/>
        <end position="428"/>
    </location>
</feature>
<comment type="subcellular location">
    <subcellularLocation>
        <location evidence="1">Cell membrane</location>
        <topology evidence="1">Multi-pass membrane protein</topology>
    </subcellularLocation>
</comment>
<evidence type="ECO:0000256" key="1">
    <source>
        <dbReference type="ARBA" id="ARBA00004651"/>
    </source>
</evidence>
<feature type="transmembrane region" description="Helical" evidence="6">
    <location>
        <begin position="69"/>
        <end position="88"/>
    </location>
</feature>
<gene>
    <name evidence="8" type="ORF">KKP3000_003422</name>
</gene>
<organism evidence="8 9">
    <name type="scientific">Alicyclobacillus fastidiosus</name>
    <dbReference type="NCBI Taxonomy" id="392011"/>
    <lineage>
        <taxon>Bacteria</taxon>
        <taxon>Bacillati</taxon>
        <taxon>Bacillota</taxon>
        <taxon>Bacilli</taxon>
        <taxon>Bacillales</taxon>
        <taxon>Alicyclobacillaceae</taxon>
        <taxon>Alicyclobacillus</taxon>
    </lineage>
</organism>
<evidence type="ECO:0000256" key="3">
    <source>
        <dbReference type="ARBA" id="ARBA00022692"/>
    </source>
</evidence>
<dbReference type="InterPro" id="IPR036259">
    <property type="entry name" value="MFS_trans_sf"/>
</dbReference>
<evidence type="ECO:0000256" key="5">
    <source>
        <dbReference type="ARBA" id="ARBA00023136"/>
    </source>
</evidence>
<evidence type="ECO:0000313" key="8">
    <source>
        <dbReference type="EMBL" id="MFB5190029.1"/>
    </source>
</evidence>
<feature type="transmembrane region" description="Helical" evidence="6">
    <location>
        <begin position="311"/>
        <end position="329"/>
    </location>
</feature>
<feature type="transmembrane region" description="Helical" evidence="6">
    <location>
        <begin position="121"/>
        <end position="138"/>
    </location>
</feature>
<evidence type="ECO:0000256" key="2">
    <source>
        <dbReference type="ARBA" id="ARBA00022448"/>
    </source>
</evidence>
<feature type="transmembrane region" description="Helical" evidence="6">
    <location>
        <begin position="97"/>
        <end position="115"/>
    </location>
</feature>
<evidence type="ECO:0000256" key="6">
    <source>
        <dbReference type="SAM" id="Phobius"/>
    </source>
</evidence>
<accession>A0ABV5ACN2</accession>
<dbReference type="Gene3D" id="1.20.1250.20">
    <property type="entry name" value="MFS general substrate transporter like domains"/>
    <property type="match status" value="2"/>
</dbReference>
<dbReference type="PROSITE" id="PS50850">
    <property type="entry name" value="MFS"/>
    <property type="match status" value="1"/>
</dbReference>
<dbReference type="PANTHER" id="PTHR11662">
    <property type="entry name" value="SOLUTE CARRIER FAMILY 17"/>
    <property type="match status" value="1"/>
</dbReference>
<dbReference type="InterPro" id="IPR020846">
    <property type="entry name" value="MFS_dom"/>
</dbReference>
<dbReference type="EMBL" id="JBDXSU010000004">
    <property type="protein sequence ID" value="MFB5190029.1"/>
    <property type="molecule type" value="Genomic_DNA"/>
</dbReference>
<proteinExistence type="predicted"/>
<keyword evidence="5 6" id="KW-0472">Membrane</keyword>
<feature type="transmembrane region" description="Helical" evidence="6">
    <location>
        <begin position="335"/>
        <end position="357"/>
    </location>
</feature>
<dbReference type="InterPro" id="IPR011701">
    <property type="entry name" value="MFS"/>
</dbReference>
<protein>
    <submittedName>
        <fullName evidence="8">MFS transporter</fullName>
    </submittedName>
</protein>
<evidence type="ECO:0000259" key="7">
    <source>
        <dbReference type="PROSITE" id="PS50850"/>
    </source>
</evidence>
<keyword evidence="3 6" id="KW-0812">Transmembrane</keyword>
<keyword evidence="9" id="KW-1185">Reference proteome</keyword>
<dbReference type="SUPFAM" id="SSF103473">
    <property type="entry name" value="MFS general substrate transporter"/>
    <property type="match status" value="1"/>
</dbReference>
<feature type="transmembrane region" description="Helical" evidence="6">
    <location>
        <begin position="244"/>
        <end position="264"/>
    </location>
</feature>
<dbReference type="Pfam" id="PF07690">
    <property type="entry name" value="MFS_1"/>
    <property type="match status" value="1"/>
</dbReference>
<sequence length="428" mass="46453">MANPQVGLVEPAHDIASRRTTIRWSHITTTLAVMWIIGVIDKIGVAVIATNKPFLQDMHLDGHNGLIGSLTSALLFSYGIGFFMWGWLTDRFGPKRCAIVGLSAWGLSTFIAALAPNFSVLFVSRILLGFSEAFLWPVSNSLTARWFPLSERGRAKSIWINGVSIGSAIAGFVVTALISAFEWRGVFWFLTLAALLICLPMVAFFTADTPHKHSRVSKAELSHIRAQQLSVNAVASPSRTLSTLNYWLVVIAFTGNILAVYGLGSWFPSYMAVSKHFSPTLTSTYMLITWGVSILMMFWIGAYTDRTQKKAYWIIIGFLVACVFLAVSIENGSPVVDALLVGGAIAFIQAFTTPMLHGLLHDMSPTEHIGRNTGIMTGLANMVAAFGPAIMGALITTGAGSYRTAFVFLVICFVISAICSAILVVRGK</sequence>
<dbReference type="InterPro" id="IPR050382">
    <property type="entry name" value="MFS_Na/Anion_cotransporter"/>
</dbReference>
<dbReference type="PANTHER" id="PTHR11662:SF399">
    <property type="entry name" value="FI19708P1-RELATED"/>
    <property type="match status" value="1"/>
</dbReference>
<feature type="transmembrane region" description="Helical" evidence="6">
    <location>
        <begin position="187"/>
        <end position="207"/>
    </location>
</feature>
<feature type="transmembrane region" description="Helical" evidence="6">
    <location>
        <begin position="405"/>
        <end position="425"/>
    </location>
</feature>